<protein>
    <submittedName>
        <fullName evidence="3">M56 family metallopeptidase</fullName>
    </submittedName>
</protein>
<evidence type="ECO:0000259" key="2">
    <source>
        <dbReference type="Pfam" id="PF05569"/>
    </source>
</evidence>
<gene>
    <name evidence="3" type="ORF">NK118_04570</name>
</gene>
<evidence type="ECO:0000256" key="1">
    <source>
        <dbReference type="SAM" id="Phobius"/>
    </source>
</evidence>
<proteinExistence type="predicted"/>
<evidence type="ECO:0000313" key="4">
    <source>
        <dbReference type="Proteomes" id="UP001523565"/>
    </source>
</evidence>
<name>A0ABT1EFP9_9FIRM</name>
<keyword evidence="1" id="KW-1133">Transmembrane helix</keyword>
<dbReference type="Proteomes" id="UP001523565">
    <property type="component" value="Unassembled WGS sequence"/>
</dbReference>
<keyword evidence="1" id="KW-0472">Membrane</keyword>
<dbReference type="PANTHER" id="PTHR34978:SF3">
    <property type="entry name" value="SLR0241 PROTEIN"/>
    <property type="match status" value="1"/>
</dbReference>
<dbReference type="PANTHER" id="PTHR34978">
    <property type="entry name" value="POSSIBLE SENSOR-TRANSDUCER PROTEIN BLAR"/>
    <property type="match status" value="1"/>
</dbReference>
<feature type="transmembrane region" description="Helical" evidence="1">
    <location>
        <begin position="84"/>
        <end position="103"/>
    </location>
</feature>
<evidence type="ECO:0000313" key="3">
    <source>
        <dbReference type="EMBL" id="MCP1109523.1"/>
    </source>
</evidence>
<dbReference type="CDD" id="cd07341">
    <property type="entry name" value="M56_BlaR1_MecR1_like"/>
    <property type="match status" value="1"/>
</dbReference>
<dbReference type="InterPro" id="IPR052173">
    <property type="entry name" value="Beta-lactam_resp_regulator"/>
</dbReference>
<feature type="transmembrane region" description="Helical" evidence="1">
    <location>
        <begin position="283"/>
        <end position="303"/>
    </location>
</feature>
<organism evidence="3 4">
    <name type="scientific">Ohessyouella blattaphilus</name>
    <dbReference type="NCBI Taxonomy" id="2949333"/>
    <lineage>
        <taxon>Bacteria</taxon>
        <taxon>Bacillati</taxon>
        <taxon>Bacillota</taxon>
        <taxon>Clostridia</taxon>
        <taxon>Lachnospirales</taxon>
        <taxon>Lachnospiraceae</taxon>
        <taxon>Ohessyouella</taxon>
    </lineage>
</organism>
<dbReference type="RefSeq" id="WP_262068430.1">
    <property type="nucleotide sequence ID" value="NZ_JAMXOC010000004.1"/>
</dbReference>
<feature type="domain" description="Peptidase M56" evidence="2">
    <location>
        <begin position="82"/>
        <end position="251"/>
    </location>
</feature>
<sequence length="472" mass="54025">MLDLFFFLLSSLMVYSLLVCVYSALLYGVIFVVKKILANHLSVRASYFSWYALLLSFPLAGGSWNDPLKLALYGSLSSGFRVQLICKTIILLWVIAVAIQLLPTFTSSRSLKRAGKCLPAFKDSSNLLAKAEDVLGLKTRRIRVQIADFIPSPISFGVITKTILLPADYEDRYTEKELYTLLLHELTHIKNHDTIKLFLISYGECFFWTLRPLAKYFRRDTELFCDNQVLGLGVANQVSYGELLVKECSGEGSLKGLAFSDSYLTLKYRIDGLFKYQPERNKITCWAAVIILIPLLALVYSYFQPASWLTLDSEYNTKFEVRVEHYDPLYDEVIWTDATDLLLTPQTIVDGEFVEKSSSALEQSAEYEQLQEAFEVVDNELVIDTRALKEVLQPLLELEYPITHVIFRSPNIMIDTCRAPIERFKGQTSSAKDYVVEIKTLTDMKEKDGLYRIPLENRGFEENLYLFIARFL</sequence>
<comment type="caution">
    <text evidence="3">The sequence shown here is derived from an EMBL/GenBank/DDBJ whole genome shotgun (WGS) entry which is preliminary data.</text>
</comment>
<keyword evidence="1" id="KW-0812">Transmembrane</keyword>
<dbReference type="EMBL" id="JAMZFV010000004">
    <property type="protein sequence ID" value="MCP1109523.1"/>
    <property type="molecule type" value="Genomic_DNA"/>
</dbReference>
<accession>A0ABT1EFP9</accession>
<feature type="transmembrane region" description="Helical" evidence="1">
    <location>
        <begin position="12"/>
        <end position="33"/>
    </location>
</feature>
<reference evidence="3 4" key="1">
    <citation type="journal article" date="2022" name="Genome Biol. Evol.">
        <title>Host diet, physiology and behaviors set the stage for Lachnospiraceae cladogenesis.</title>
        <authorList>
            <person name="Vera-Ponce De Leon A."/>
            <person name="Schneider M."/>
            <person name="Jahnes B.C."/>
            <person name="Sadowski V."/>
            <person name="Camuy-Velez L.A."/>
            <person name="Duan J."/>
            <person name="Sabree Z.L."/>
        </authorList>
    </citation>
    <scope>NUCLEOTIDE SEQUENCE [LARGE SCALE GENOMIC DNA]</scope>
    <source>
        <strain evidence="3 4">PAL227</strain>
    </source>
</reference>
<dbReference type="Pfam" id="PF05569">
    <property type="entry name" value="Peptidase_M56"/>
    <property type="match status" value="1"/>
</dbReference>
<feature type="transmembrane region" description="Helical" evidence="1">
    <location>
        <begin position="45"/>
        <end position="64"/>
    </location>
</feature>
<keyword evidence="4" id="KW-1185">Reference proteome</keyword>
<dbReference type="InterPro" id="IPR008756">
    <property type="entry name" value="Peptidase_M56"/>
</dbReference>